<dbReference type="Gene3D" id="1.25.40.20">
    <property type="entry name" value="Ankyrin repeat-containing domain"/>
    <property type="match status" value="2"/>
</dbReference>
<dbReference type="PROSITE" id="PS50088">
    <property type="entry name" value="ANK_REPEAT"/>
    <property type="match status" value="4"/>
</dbReference>
<comment type="caution">
    <text evidence="13">The sequence shown here is derived from an EMBL/GenBank/DDBJ whole genome shotgun (WGS) entry which is preliminary data.</text>
</comment>
<dbReference type="InterPro" id="IPR017455">
    <property type="entry name" value="Znf_FYVE-rel"/>
</dbReference>
<evidence type="ECO:0000256" key="6">
    <source>
        <dbReference type="ARBA" id="ARBA00022771"/>
    </source>
</evidence>
<dbReference type="PROSITE" id="PS50297">
    <property type="entry name" value="ANK_REP_REGION"/>
    <property type="match status" value="4"/>
</dbReference>
<evidence type="ECO:0000256" key="5">
    <source>
        <dbReference type="ARBA" id="ARBA00022737"/>
    </source>
</evidence>
<keyword evidence="5" id="KW-0677">Repeat</keyword>
<dbReference type="Pfam" id="PF01363">
    <property type="entry name" value="FYVE"/>
    <property type="match status" value="1"/>
</dbReference>
<evidence type="ECO:0000259" key="12">
    <source>
        <dbReference type="PROSITE" id="PS50178"/>
    </source>
</evidence>
<dbReference type="InterPro" id="IPR011011">
    <property type="entry name" value="Znf_FYVE_PHD"/>
</dbReference>
<evidence type="ECO:0000256" key="7">
    <source>
        <dbReference type="ARBA" id="ARBA00022833"/>
    </source>
</evidence>
<dbReference type="SUPFAM" id="SSF48403">
    <property type="entry name" value="Ankyrin repeat"/>
    <property type="match status" value="1"/>
</dbReference>
<keyword evidence="6 10" id="KW-0863">Zinc-finger</keyword>
<dbReference type="PROSITE" id="PS50178">
    <property type="entry name" value="ZF_FYVE"/>
    <property type="match status" value="1"/>
</dbReference>
<evidence type="ECO:0000256" key="9">
    <source>
        <dbReference type="PROSITE-ProRule" id="PRU00023"/>
    </source>
</evidence>
<keyword evidence="4" id="KW-0479">Metal-binding</keyword>
<protein>
    <submittedName>
        <fullName evidence="13">21188_t:CDS:1</fullName>
    </submittedName>
</protein>
<accession>A0A9N9ALN0</accession>
<dbReference type="InterPro" id="IPR036770">
    <property type="entry name" value="Ankyrin_rpt-contain_sf"/>
</dbReference>
<dbReference type="InterPro" id="IPR002110">
    <property type="entry name" value="Ankyrin_rpt"/>
</dbReference>
<feature type="repeat" description="ANK" evidence="9">
    <location>
        <begin position="202"/>
        <end position="226"/>
    </location>
</feature>
<evidence type="ECO:0000256" key="1">
    <source>
        <dbReference type="ARBA" id="ARBA00004496"/>
    </source>
</evidence>
<feature type="repeat" description="ANK" evidence="9">
    <location>
        <begin position="168"/>
        <end position="201"/>
    </location>
</feature>
<evidence type="ECO:0000256" key="3">
    <source>
        <dbReference type="ARBA" id="ARBA00022490"/>
    </source>
</evidence>
<dbReference type="Gene3D" id="2.30.29.30">
    <property type="entry name" value="Pleckstrin-homology domain (PH domain)/Phosphotyrosine-binding domain (PTB)"/>
    <property type="match status" value="1"/>
</dbReference>
<evidence type="ECO:0000313" key="14">
    <source>
        <dbReference type="Proteomes" id="UP000789405"/>
    </source>
</evidence>
<keyword evidence="3" id="KW-0963">Cytoplasm</keyword>
<dbReference type="SMART" id="SM00064">
    <property type="entry name" value="FYVE"/>
    <property type="match status" value="1"/>
</dbReference>
<dbReference type="InterPro" id="IPR036181">
    <property type="entry name" value="MIT_dom_sf"/>
</dbReference>
<dbReference type="InterPro" id="IPR013083">
    <property type="entry name" value="Znf_RING/FYVE/PHD"/>
</dbReference>
<feature type="compositionally biased region" description="Low complexity" evidence="11">
    <location>
        <begin position="735"/>
        <end position="750"/>
    </location>
</feature>
<keyword evidence="8 9" id="KW-0040">ANK repeat</keyword>
<feature type="compositionally biased region" description="Polar residues" evidence="11">
    <location>
        <begin position="714"/>
        <end position="730"/>
    </location>
</feature>
<dbReference type="Proteomes" id="UP000789405">
    <property type="component" value="Unassembled WGS sequence"/>
</dbReference>
<gene>
    <name evidence="13" type="ORF">DERYTH_LOCUS4516</name>
</gene>
<feature type="region of interest" description="Disordered" evidence="11">
    <location>
        <begin position="1"/>
        <end position="23"/>
    </location>
</feature>
<dbReference type="InterPro" id="IPR011993">
    <property type="entry name" value="PH-like_dom_sf"/>
</dbReference>
<evidence type="ECO:0000256" key="8">
    <source>
        <dbReference type="ARBA" id="ARBA00023043"/>
    </source>
</evidence>
<proteinExistence type="inferred from homology"/>
<feature type="repeat" description="ANK" evidence="9">
    <location>
        <begin position="135"/>
        <end position="167"/>
    </location>
</feature>
<evidence type="ECO:0000256" key="4">
    <source>
        <dbReference type="ARBA" id="ARBA00022723"/>
    </source>
</evidence>
<dbReference type="AlphaFoldDB" id="A0A9N9ALN0"/>
<dbReference type="SMART" id="SM00248">
    <property type="entry name" value="ANK"/>
    <property type="match status" value="4"/>
</dbReference>
<dbReference type="GO" id="GO:0005737">
    <property type="term" value="C:cytoplasm"/>
    <property type="evidence" value="ECO:0007669"/>
    <property type="project" value="UniProtKB-SubCell"/>
</dbReference>
<sequence length="1161" mass="129120">MISSPPLTPTLHIPDSVHPPIPGESHRYYGNIHKNQVKLPSNIQTSQPSRSDIDGSVENDLDIHEATAAGNMARVKELLAPHGSGETTSSFLLANGASTSSGLTPLHYAASRGHLEIVKWLIADAGAIVDLEDQTGETALLKAAYNGRVDVVAWLLRMQANIEQKDNDGWTALHNASAQGHLHIVKHLLEIAHADVDVKSNKGHTPLMNAASKGHRDIVEYLLDRGGANPLIKNKFGETAYDAAAISQEVYICELLEKAERDWWKGKKPLPQPSSFNDLAHIPDTNQPYDLYSFHITIPVVLHENQRSSSSFGLSIRGPSKYSANSLLKSDIRGPWSEHPSGKPQSKESVRLPAGITSSSVSVLSNATSSKSSQKPWFWVTDWQIDFTHPRVDSQGWQYSKSFDDPDGMWTATTQSNSGSWVRRRRWVRVMKRRMDLTENGLQLISNENDTPDYIERAESIVKKNSDNNSKGKAVDLSFSEQLAKYKEAIEILSSGIKIDENARRKQEAISLVSTFMQHAEYLENMVKGNDVTPRSPSLHDVPMTPNLSKSPSPILPFRLDLSSNIPKTTDTGIITNHRAPSTVSVDVIEDPWKNAFPSEDVGNTQPSIYENQIVSPTRAHPQTGINMTNASGHSISSGYKWENDEDVNECRQCKGRFSMFVRKHHCRRCGQVVCAKCSSARIVLQPHQLLINPSGNSEISQTPQRVCDACRSSIPTPRPRSNSFTSTSLVGGASSVSNSRRMSSSSTMTECPACNMTLSKVGGKNAQEEHVQQCLDKNGNSVSGYKYVDVKTLKPKLFNMDPLARKAVNLNVLRRHDENIAEIIDSSSYVVVYKFDHDQSAWPAYGFIIMNRLGIDNFMAPLTDSMELEFKDEYIIYRTDDDNIHGIWVYEAKDRERIRKQLWECRELSKTVSTSLQIEQSSITQTTNSNSYGKPIDIVDLLKRAEIKQVNGITSPKRNVQSDIHSHKNVIGELFQNINHADSLIHTSIPATPATSNQSLDGKLLLDLLRQPTNNSSTGIASNSYISSNSLPQPMSLPGETTSHDHYMRNSGPPFVKSGQSTSTPALLTNTLNHMPVTSTTSYGENNQGLQRTQVLDASIASLSEFLDRYDQRGNRAQKIMSKPEFTQRYLYLIQSDTSFMDILYQNYVVKTQENMYNGS</sequence>
<evidence type="ECO:0000256" key="2">
    <source>
        <dbReference type="ARBA" id="ARBA00008778"/>
    </source>
</evidence>
<keyword evidence="14" id="KW-1185">Reference proteome</keyword>
<reference evidence="13" key="1">
    <citation type="submission" date="2021-06" db="EMBL/GenBank/DDBJ databases">
        <authorList>
            <person name="Kallberg Y."/>
            <person name="Tangrot J."/>
            <person name="Rosling A."/>
        </authorList>
    </citation>
    <scope>NUCLEOTIDE SEQUENCE</scope>
    <source>
        <strain evidence="13">MA453B</strain>
    </source>
</reference>
<dbReference type="SUPFAM" id="SSF57903">
    <property type="entry name" value="FYVE/PHD zinc finger"/>
    <property type="match status" value="1"/>
</dbReference>
<keyword evidence="7" id="KW-0862">Zinc</keyword>
<dbReference type="Gene3D" id="3.30.40.10">
    <property type="entry name" value="Zinc/RING finger domain, C3HC4 (zinc finger)"/>
    <property type="match status" value="1"/>
</dbReference>
<name>A0A9N9ALN0_9GLOM</name>
<dbReference type="GO" id="GO:0008270">
    <property type="term" value="F:zinc ion binding"/>
    <property type="evidence" value="ECO:0007669"/>
    <property type="project" value="UniProtKB-KW"/>
</dbReference>
<dbReference type="Pfam" id="PF12796">
    <property type="entry name" value="Ank_2"/>
    <property type="match status" value="2"/>
</dbReference>
<dbReference type="SUPFAM" id="SSF116846">
    <property type="entry name" value="MIT domain"/>
    <property type="match status" value="1"/>
</dbReference>
<dbReference type="InterPro" id="IPR010334">
    <property type="entry name" value="Dcp1"/>
</dbReference>
<dbReference type="Gene3D" id="1.20.58.80">
    <property type="entry name" value="Phosphotransferase system, lactose/cellobiose-type IIA subunit"/>
    <property type="match status" value="1"/>
</dbReference>
<feature type="region of interest" description="Disordered" evidence="11">
    <location>
        <begin position="713"/>
        <end position="750"/>
    </location>
</feature>
<evidence type="ECO:0000256" key="11">
    <source>
        <dbReference type="SAM" id="MobiDB-lite"/>
    </source>
</evidence>
<dbReference type="PANTHER" id="PTHR24173">
    <property type="entry name" value="ANKYRIN REPEAT CONTAINING"/>
    <property type="match status" value="1"/>
</dbReference>
<dbReference type="SUPFAM" id="SSF50729">
    <property type="entry name" value="PH domain-like"/>
    <property type="match status" value="1"/>
</dbReference>
<dbReference type="EMBL" id="CAJVPY010001743">
    <property type="protein sequence ID" value="CAG8534744.1"/>
    <property type="molecule type" value="Genomic_DNA"/>
</dbReference>
<dbReference type="InterPro" id="IPR000306">
    <property type="entry name" value="Znf_FYVE"/>
</dbReference>
<comment type="subcellular location">
    <subcellularLocation>
        <location evidence="1">Cytoplasm</location>
    </subcellularLocation>
</comment>
<organism evidence="13 14">
    <name type="scientific">Dentiscutata erythropus</name>
    <dbReference type="NCBI Taxonomy" id="1348616"/>
    <lineage>
        <taxon>Eukaryota</taxon>
        <taxon>Fungi</taxon>
        <taxon>Fungi incertae sedis</taxon>
        <taxon>Mucoromycota</taxon>
        <taxon>Glomeromycotina</taxon>
        <taxon>Glomeromycetes</taxon>
        <taxon>Diversisporales</taxon>
        <taxon>Gigasporaceae</taxon>
        <taxon>Dentiscutata</taxon>
    </lineage>
</organism>
<feature type="repeat" description="ANK" evidence="9">
    <location>
        <begin position="101"/>
        <end position="134"/>
    </location>
</feature>
<evidence type="ECO:0000313" key="13">
    <source>
        <dbReference type="EMBL" id="CAG8534744.1"/>
    </source>
</evidence>
<feature type="domain" description="FYVE-type" evidence="12">
    <location>
        <begin position="645"/>
        <end position="716"/>
    </location>
</feature>
<dbReference type="PRINTS" id="PR01415">
    <property type="entry name" value="ANKYRIN"/>
</dbReference>
<dbReference type="OrthoDB" id="660555at2759"/>
<comment type="similarity">
    <text evidence="2">Belongs to the DCP1 family.</text>
</comment>
<dbReference type="PANTHER" id="PTHR24173:SF74">
    <property type="entry name" value="ANKYRIN REPEAT DOMAIN-CONTAINING PROTEIN 16"/>
    <property type="match status" value="1"/>
</dbReference>
<dbReference type="GO" id="GO:0000290">
    <property type="term" value="P:deadenylation-dependent decapping of nuclear-transcribed mRNA"/>
    <property type="evidence" value="ECO:0007669"/>
    <property type="project" value="InterPro"/>
</dbReference>
<feature type="region of interest" description="Disordered" evidence="11">
    <location>
        <begin position="333"/>
        <end position="352"/>
    </location>
</feature>
<dbReference type="CDD" id="cd13182">
    <property type="entry name" value="EVH1-like_Dcp1"/>
    <property type="match status" value="1"/>
</dbReference>
<dbReference type="GO" id="GO:0008047">
    <property type="term" value="F:enzyme activator activity"/>
    <property type="evidence" value="ECO:0007669"/>
    <property type="project" value="InterPro"/>
</dbReference>
<evidence type="ECO:0000256" key="10">
    <source>
        <dbReference type="PROSITE-ProRule" id="PRU00091"/>
    </source>
</evidence>
<dbReference type="Pfam" id="PF06058">
    <property type="entry name" value="DCP1"/>
    <property type="match status" value="2"/>
</dbReference>